<keyword evidence="7" id="KW-0255">Endonuclease</keyword>
<organism evidence="10 11">
    <name type="scientific">Dorea longicatena DSM 13814</name>
    <dbReference type="NCBI Taxonomy" id="411462"/>
    <lineage>
        <taxon>Bacteria</taxon>
        <taxon>Bacillati</taxon>
        <taxon>Bacillota</taxon>
        <taxon>Clostridia</taxon>
        <taxon>Lachnospirales</taxon>
        <taxon>Lachnospiraceae</taxon>
        <taxon>Dorea</taxon>
    </lineage>
</organism>
<dbReference type="InterPro" id="IPR029052">
    <property type="entry name" value="Metallo-depent_PP-like"/>
</dbReference>
<dbReference type="InterPro" id="IPR004593">
    <property type="entry name" value="SbcD"/>
</dbReference>
<feature type="domain" description="Nuclease SbcCD subunit D C-terminal" evidence="9">
    <location>
        <begin position="279"/>
        <end position="367"/>
    </location>
</feature>
<evidence type="ECO:0000256" key="6">
    <source>
        <dbReference type="ARBA" id="ARBA00022839"/>
    </source>
</evidence>
<evidence type="ECO:0000256" key="2">
    <source>
        <dbReference type="ARBA" id="ARBA00011322"/>
    </source>
</evidence>
<evidence type="ECO:0000256" key="7">
    <source>
        <dbReference type="RuleBase" id="RU363069"/>
    </source>
</evidence>
<dbReference type="InterPro" id="IPR050535">
    <property type="entry name" value="DNA_Repair-Maintenance_Comp"/>
</dbReference>
<dbReference type="Pfam" id="PF12320">
    <property type="entry name" value="SbcD_C"/>
    <property type="match status" value="1"/>
</dbReference>
<dbReference type="NCBIfam" id="TIGR00619">
    <property type="entry name" value="sbcd"/>
    <property type="match status" value="1"/>
</dbReference>
<comment type="similarity">
    <text evidence="1 7">Belongs to the SbcD family.</text>
</comment>
<dbReference type="InterPro" id="IPR041796">
    <property type="entry name" value="Mre11_N"/>
</dbReference>
<evidence type="ECO:0000256" key="3">
    <source>
        <dbReference type="ARBA" id="ARBA00013365"/>
    </source>
</evidence>
<dbReference type="InterPro" id="IPR004843">
    <property type="entry name" value="Calcineurin-like_PHP"/>
</dbReference>
<keyword evidence="4 7" id="KW-0540">Nuclease</keyword>
<dbReference type="SUPFAM" id="SSF56300">
    <property type="entry name" value="Metallo-dependent phosphatases"/>
    <property type="match status" value="1"/>
</dbReference>
<keyword evidence="5 7" id="KW-0378">Hydrolase</keyword>
<reference evidence="10 11" key="1">
    <citation type="submission" date="2007-03" db="EMBL/GenBank/DDBJ databases">
        <authorList>
            <person name="Fulton L."/>
            <person name="Clifton S."/>
            <person name="Fulton B."/>
            <person name="Xu J."/>
            <person name="Minx P."/>
            <person name="Pepin K.H."/>
            <person name="Johnson M."/>
            <person name="Thiruvilangam P."/>
            <person name="Bhonagiri V."/>
            <person name="Nash W.E."/>
            <person name="Mardis E.R."/>
            <person name="Wilson R.K."/>
        </authorList>
    </citation>
    <scope>NUCLEOTIDE SEQUENCE [LARGE SCALE GENOMIC DNA]</scope>
    <source>
        <strain evidence="10 11">DSM 13814</strain>
    </source>
</reference>
<dbReference type="InterPro" id="IPR026843">
    <property type="entry name" value="SbcD_C"/>
</dbReference>
<evidence type="ECO:0000313" key="11">
    <source>
        <dbReference type="Proteomes" id="UP000004016"/>
    </source>
</evidence>
<comment type="subunit">
    <text evidence="2 7">Heterodimer of SbcC and SbcD.</text>
</comment>
<evidence type="ECO:0000256" key="4">
    <source>
        <dbReference type="ARBA" id="ARBA00022722"/>
    </source>
</evidence>
<sequence length="391" mass="45156">MRKGMKFFHLSDLHIGKQLHRYNLKEDQQVILKEVITYAKELRPDAIVIAGDIYDKSVPSAEAVNVFDEFLTDLSEITPEIPILIISGNHDSPDRLKYASEILKRHHIYLAGNVPERPEEHIEKVTLHDAYGEVDFYLLPFMKPAYVKNIFVDGTPETYSDAVKEIIKREKIDYKDKRNVLVSHQFYVGEKAESPETCDSEVFSVGGIDNVDIGSVKEFDYVALGHLHGAQCIGKPEIRYCGTLLKYSVSESTQNKSLTVVTLKAKGEKPEIENYPLHPLRDVRKKKGTLDEIIKEFRETEKDDYISITLTDEIDPYKPKEQLERIFSHILEIRVDNQRTRTKLKEMDEELVMKDPFTSFAEFYKEMQGREMNGEEETIMKEIFDKAKGVE</sequence>
<name>A6BHS2_9FIRM</name>
<comment type="function">
    <text evidence="7">SbcCD cleaves DNA hairpin structures. These structures can inhibit DNA replication and are intermediates in certain DNA recombination reactions. The complex acts as a 3'-&gt;5' double strand exonuclease that can open hairpins. It also has a 5' single-strand endonuclease activity.</text>
</comment>
<dbReference type="Gene3D" id="3.60.21.10">
    <property type="match status" value="1"/>
</dbReference>
<evidence type="ECO:0000259" key="8">
    <source>
        <dbReference type="Pfam" id="PF00149"/>
    </source>
</evidence>
<dbReference type="Pfam" id="PF00149">
    <property type="entry name" value="Metallophos"/>
    <property type="match status" value="1"/>
</dbReference>
<gene>
    <name evidence="7 10" type="primary">sbcD</name>
    <name evidence="10" type="ORF">DORLON_01848</name>
</gene>
<keyword evidence="7" id="KW-0233">DNA recombination</keyword>
<feature type="domain" description="Calcineurin-like phosphoesterase" evidence="8">
    <location>
        <begin position="5"/>
        <end position="228"/>
    </location>
</feature>
<keyword evidence="6 7" id="KW-0269">Exonuclease</keyword>
<dbReference type="GO" id="GO:0004519">
    <property type="term" value="F:endonuclease activity"/>
    <property type="evidence" value="ECO:0007669"/>
    <property type="project" value="UniProtKB-KW"/>
</dbReference>
<dbReference type="PANTHER" id="PTHR30337:SF0">
    <property type="entry name" value="NUCLEASE SBCCD SUBUNIT D"/>
    <property type="match status" value="1"/>
</dbReference>
<dbReference type="CDD" id="cd00840">
    <property type="entry name" value="MPP_Mre11_N"/>
    <property type="match status" value="1"/>
</dbReference>
<dbReference type="AlphaFoldDB" id="A6BHS2"/>
<accession>A6BHS2</accession>
<dbReference type="EMBL" id="AAXB02000009">
    <property type="protein sequence ID" value="EDM62823.1"/>
    <property type="molecule type" value="Genomic_DNA"/>
</dbReference>
<evidence type="ECO:0000259" key="9">
    <source>
        <dbReference type="Pfam" id="PF12320"/>
    </source>
</evidence>
<evidence type="ECO:0000256" key="1">
    <source>
        <dbReference type="ARBA" id="ARBA00010555"/>
    </source>
</evidence>
<protein>
    <recommendedName>
        <fullName evidence="3 7">Nuclease SbcCD subunit D</fullName>
    </recommendedName>
</protein>
<comment type="caution">
    <text evidence="10">The sequence shown here is derived from an EMBL/GenBank/DDBJ whole genome shotgun (WGS) entry which is preliminary data.</text>
</comment>
<dbReference type="eggNOG" id="COG0420">
    <property type="taxonomic scope" value="Bacteria"/>
</dbReference>
<reference evidence="10 11" key="2">
    <citation type="submission" date="2007-04" db="EMBL/GenBank/DDBJ databases">
        <title>Draft genome sequence of Dorea longicatena (DSM 13814).</title>
        <authorList>
            <person name="Sudarsanam P."/>
            <person name="Ley R."/>
            <person name="Guruge J."/>
            <person name="Turnbaugh P.J."/>
            <person name="Mahowald M."/>
            <person name="Liep D."/>
            <person name="Gordon J."/>
        </authorList>
    </citation>
    <scope>NUCLEOTIDE SEQUENCE [LARGE SCALE GENOMIC DNA]</scope>
    <source>
        <strain evidence="10 11">DSM 13814</strain>
    </source>
</reference>
<dbReference type="GO" id="GO:0006260">
    <property type="term" value="P:DNA replication"/>
    <property type="evidence" value="ECO:0007669"/>
    <property type="project" value="UniProtKB-KW"/>
</dbReference>
<dbReference type="GO" id="GO:0006310">
    <property type="term" value="P:DNA recombination"/>
    <property type="evidence" value="ECO:0007669"/>
    <property type="project" value="UniProtKB-KW"/>
</dbReference>
<dbReference type="GO" id="GO:0008408">
    <property type="term" value="F:3'-5' exonuclease activity"/>
    <property type="evidence" value="ECO:0007669"/>
    <property type="project" value="InterPro"/>
</dbReference>
<proteinExistence type="inferred from homology"/>
<evidence type="ECO:0000313" key="10">
    <source>
        <dbReference type="EMBL" id="EDM62823.1"/>
    </source>
</evidence>
<dbReference type="Proteomes" id="UP000004016">
    <property type="component" value="Unassembled WGS sequence"/>
</dbReference>
<dbReference type="PANTHER" id="PTHR30337">
    <property type="entry name" value="COMPONENT OF ATP-DEPENDENT DSDNA EXONUCLEASE"/>
    <property type="match status" value="1"/>
</dbReference>
<evidence type="ECO:0000256" key="5">
    <source>
        <dbReference type="ARBA" id="ARBA00022801"/>
    </source>
</evidence>
<keyword evidence="7" id="KW-0235">DNA replication</keyword>
<dbReference type="HOGENOM" id="CLU_038045_0_1_9"/>